<organism evidence="7 8">
    <name type="scientific">Novosphingobium hassiacum</name>
    <dbReference type="NCBI Taxonomy" id="173676"/>
    <lineage>
        <taxon>Bacteria</taxon>
        <taxon>Pseudomonadati</taxon>
        <taxon>Pseudomonadota</taxon>
        <taxon>Alphaproteobacteria</taxon>
        <taxon>Sphingomonadales</taxon>
        <taxon>Sphingomonadaceae</taxon>
        <taxon>Novosphingobium</taxon>
    </lineage>
</organism>
<dbReference type="Pfam" id="PF02631">
    <property type="entry name" value="RecX_HTH2"/>
    <property type="match status" value="1"/>
</dbReference>
<dbReference type="RefSeq" id="WP_183611487.1">
    <property type="nucleotide sequence ID" value="NZ_JACICY010000001.1"/>
</dbReference>
<protein>
    <recommendedName>
        <fullName evidence="3">Regulatory protein RecX</fullName>
    </recommendedName>
</protein>
<feature type="domain" description="RecX second three-helical" evidence="6">
    <location>
        <begin position="79"/>
        <end position="117"/>
    </location>
</feature>
<evidence type="ECO:0000256" key="4">
    <source>
        <dbReference type="ARBA" id="ARBA00022490"/>
    </source>
</evidence>
<dbReference type="AlphaFoldDB" id="A0A7W5ZVL6"/>
<evidence type="ECO:0000313" key="8">
    <source>
        <dbReference type="Proteomes" id="UP000562395"/>
    </source>
</evidence>
<keyword evidence="8" id="KW-1185">Reference proteome</keyword>
<dbReference type="InterPro" id="IPR053924">
    <property type="entry name" value="RecX_HTH_2nd"/>
</dbReference>
<evidence type="ECO:0000256" key="1">
    <source>
        <dbReference type="ARBA" id="ARBA00004496"/>
    </source>
</evidence>
<evidence type="ECO:0000256" key="3">
    <source>
        <dbReference type="ARBA" id="ARBA00018111"/>
    </source>
</evidence>
<evidence type="ECO:0000259" key="6">
    <source>
        <dbReference type="Pfam" id="PF02631"/>
    </source>
</evidence>
<sequence length="190" mass="21113">MARKPPYDPAARKERRVPKPLDPARMEEMALAYVARFATSAGKLSDYLRRKLRERGWEAEASPDIPALVGRFVAIGYVDDATYARGKAQGLLRRGYGARRIDQALGAAGIAEPLREESHGSDVERRRAVLVLARKRRFGPFGVVPLSDRAAREKQVGAMLRAGHPLDHAREVVNAVSVEALEEWVDETDD</sequence>
<evidence type="ECO:0000256" key="5">
    <source>
        <dbReference type="SAM" id="MobiDB-lite"/>
    </source>
</evidence>
<gene>
    <name evidence="7" type="ORF">GGQ88_000514</name>
</gene>
<reference evidence="7 8" key="1">
    <citation type="submission" date="2020-08" db="EMBL/GenBank/DDBJ databases">
        <title>Genomic Encyclopedia of Type Strains, Phase IV (KMG-IV): sequencing the most valuable type-strain genomes for metagenomic binning, comparative biology and taxonomic classification.</title>
        <authorList>
            <person name="Goeker M."/>
        </authorList>
    </citation>
    <scope>NUCLEOTIDE SEQUENCE [LARGE SCALE GENOMIC DNA]</scope>
    <source>
        <strain evidence="7 8">DSM 14552</strain>
    </source>
</reference>
<name>A0A7W5ZVL6_9SPHN</name>
<dbReference type="GO" id="GO:0005737">
    <property type="term" value="C:cytoplasm"/>
    <property type="evidence" value="ECO:0007669"/>
    <property type="project" value="UniProtKB-SubCell"/>
</dbReference>
<proteinExistence type="inferred from homology"/>
<feature type="region of interest" description="Disordered" evidence="5">
    <location>
        <begin position="1"/>
        <end position="22"/>
    </location>
</feature>
<comment type="subcellular location">
    <subcellularLocation>
        <location evidence="1">Cytoplasm</location>
    </subcellularLocation>
</comment>
<keyword evidence="4" id="KW-0963">Cytoplasm</keyword>
<dbReference type="Proteomes" id="UP000562395">
    <property type="component" value="Unassembled WGS sequence"/>
</dbReference>
<evidence type="ECO:0000313" key="7">
    <source>
        <dbReference type="EMBL" id="MBB3859274.1"/>
    </source>
</evidence>
<evidence type="ECO:0000256" key="2">
    <source>
        <dbReference type="ARBA" id="ARBA00009695"/>
    </source>
</evidence>
<comment type="caution">
    <text evidence="7">The sequence shown here is derived from an EMBL/GenBank/DDBJ whole genome shotgun (WGS) entry which is preliminary data.</text>
</comment>
<dbReference type="EMBL" id="JACICY010000001">
    <property type="protein sequence ID" value="MBB3859274.1"/>
    <property type="molecule type" value="Genomic_DNA"/>
</dbReference>
<comment type="similarity">
    <text evidence="2">Belongs to the RecX family.</text>
</comment>
<accession>A0A7W5ZVL6</accession>